<name>A0ABQ3NYA8_STRVG</name>
<keyword evidence="1" id="KW-0175">Coiled coil</keyword>
<feature type="coiled-coil region" evidence="1">
    <location>
        <begin position="5"/>
        <end position="32"/>
    </location>
</feature>
<comment type="caution">
    <text evidence="2">The sequence shown here is derived from an EMBL/GenBank/DDBJ whole genome shotgun (WGS) entry which is preliminary data.</text>
</comment>
<evidence type="ECO:0008006" key="4">
    <source>
        <dbReference type="Google" id="ProtNLM"/>
    </source>
</evidence>
<reference evidence="3" key="1">
    <citation type="submission" date="2020-09" db="EMBL/GenBank/DDBJ databases">
        <title>Whole genome shotgun sequence of Streptomyces cinnamonensis NBRC 15873.</title>
        <authorList>
            <person name="Komaki H."/>
            <person name="Tamura T."/>
        </authorList>
    </citation>
    <scope>NUCLEOTIDE SEQUENCE [LARGE SCALE GENOMIC DNA]</scope>
    <source>
        <strain evidence="3">NBRC 15873</strain>
    </source>
</reference>
<accession>A0ABQ3NYA8</accession>
<gene>
    <name evidence="2" type="ORF">Scinn_72080</name>
</gene>
<organism evidence="2 3">
    <name type="scientific">Streptomyces virginiae</name>
    <name type="common">Streptomyces cinnamonensis</name>
    <dbReference type="NCBI Taxonomy" id="1961"/>
    <lineage>
        <taxon>Bacteria</taxon>
        <taxon>Bacillati</taxon>
        <taxon>Actinomycetota</taxon>
        <taxon>Actinomycetes</taxon>
        <taxon>Kitasatosporales</taxon>
        <taxon>Streptomycetaceae</taxon>
        <taxon>Streptomyces</taxon>
    </lineage>
</organism>
<proteinExistence type="predicted"/>
<evidence type="ECO:0000256" key="1">
    <source>
        <dbReference type="SAM" id="Coils"/>
    </source>
</evidence>
<dbReference type="GeneID" id="86958971"/>
<evidence type="ECO:0000313" key="2">
    <source>
        <dbReference type="EMBL" id="GHI17745.1"/>
    </source>
</evidence>
<keyword evidence="3" id="KW-1185">Reference proteome</keyword>
<protein>
    <recommendedName>
        <fullName evidence="4">Lipoprotein</fullName>
    </recommendedName>
</protein>
<dbReference type="EMBL" id="BNDV01000017">
    <property type="protein sequence ID" value="GHI17745.1"/>
    <property type="molecule type" value="Genomic_DNA"/>
</dbReference>
<sequence>MEIELSDALDELLELQEASDAAHAELMQLQEQLGESAQWTDEQHVTWRDAWEDAREPWWLLDSALDHYAETTGLDRDELAAMVQKAAGHAPTPDED</sequence>
<dbReference type="RefSeq" id="WP_191870203.1">
    <property type="nucleotide sequence ID" value="NZ_BMRU01000074.1"/>
</dbReference>
<dbReference type="Proteomes" id="UP000660554">
    <property type="component" value="Unassembled WGS sequence"/>
</dbReference>
<evidence type="ECO:0000313" key="3">
    <source>
        <dbReference type="Proteomes" id="UP000660554"/>
    </source>
</evidence>